<dbReference type="HAMAP" id="MF_00101">
    <property type="entry name" value="AcpS"/>
    <property type="match status" value="1"/>
</dbReference>
<evidence type="ECO:0000313" key="3">
    <source>
        <dbReference type="Proteomes" id="UP000234752"/>
    </source>
</evidence>
<feature type="binding site" evidence="1">
    <location>
        <position position="60"/>
    </location>
    <ligand>
        <name>Mg(2+)</name>
        <dbReference type="ChEBI" id="CHEBI:18420"/>
    </ligand>
</feature>
<dbReference type="RefSeq" id="WP_102111052.1">
    <property type="nucleotide sequence ID" value="NZ_BMGN01000004.1"/>
</dbReference>
<keyword evidence="1" id="KW-0479">Metal-binding</keyword>
<keyword evidence="1" id="KW-0276">Fatty acid metabolism</keyword>
<comment type="catalytic activity">
    <reaction evidence="1">
        <text>apo-[ACP] + CoA = holo-[ACP] + adenosine 3',5'-bisphosphate + H(+)</text>
        <dbReference type="Rhea" id="RHEA:12068"/>
        <dbReference type="Rhea" id="RHEA-COMP:9685"/>
        <dbReference type="Rhea" id="RHEA-COMP:9690"/>
        <dbReference type="ChEBI" id="CHEBI:15378"/>
        <dbReference type="ChEBI" id="CHEBI:29999"/>
        <dbReference type="ChEBI" id="CHEBI:57287"/>
        <dbReference type="ChEBI" id="CHEBI:58343"/>
        <dbReference type="ChEBI" id="CHEBI:64479"/>
        <dbReference type="EC" id="2.7.8.7"/>
    </reaction>
</comment>
<organism evidence="2 3">
    <name type="scientific">Niveispirillum cyanobacteriorum</name>
    <dbReference type="NCBI Taxonomy" id="1612173"/>
    <lineage>
        <taxon>Bacteria</taxon>
        <taxon>Pseudomonadati</taxon>
        <taxon>Pseudomonadota</taxon>
        <taxon>Alphaproteobacteria</taxon>
        <taxon>Rhodospirillales</taxon>
        <taxon>Azospirillaceae</taxon>
        <taxon>Niveispirillum</taxon>
    </lineage>
</organism>
<feature type="binding site" evidence="1">
    <location>
        <position position="8"/>
    </location>
    <ligand>
        <name>Mg(2+)</name>
        <dbReference type="ChEBI" id="CHEBI:18420"/>
    </ligand>
</feature>
<dbReference type="InterPro" id="IPR002582">
    <property type="entry name" value="ACPS"/>
</dbReference>
<keyword evidence="1" id="KW-0963">Cytoplasm</keyword>
<comment type="subcellular location">
    <subcellularLocation>
        <location evidence="1">Cytoplasm</location>
    </subcellularLocation>
</comment>
<dbReference type="SUPFAM" id="SSF56214">
    <property type="entry name" value="4'-phosphopantetheinyl transferase"/>
    <property type="match status" value="1"/>
</dbReference>
<comment type="similarity">
    <text evidence="1">Belongs to the P-Pant transferase superfamily. AcpS family.</text>
</comment>
<dbReference type="OrthoDB" id="517356at2"/>
<gene>
    <name evidence="1" type="primary">acpS</name>
    <name evidence="2" type="ORF">C0V82_02950</name>
</gene>
<dbReference type="InterPro" id="IPR008278">
    <property type="entry name" value="4-PPantetheinyl_Trfase_dom"/>
</dbReference>
<dbReference type="GO" id="GO:0000287">
    <property type="term" value="F:magnesium ion binding"/>
    <property type="evidence" value="ECO:0007669"/>
    <property type="project" value="UniProtKB-UniRule"/>
</dbReference>
<dbReference type="InterPro" id="IPR004568">
    <property type="entry name" value="Ppantetheine-prot_Trfase_dom"/>
</dbReference>
<dbReference type="GO" id="GO:0006633">
    <property type="term" value="P:fatty acid biosynthetic process"/>
    <property type="evidence" value="ECO:0007669"/>
    <property type="project" value="UniProtKB-UniRule"/>
</dbReference>
<dbReference type="GO" id="GO:0005737">
    <property type="term" value="C:cytoplasm"/>
    <property type="evidence" value="ECO:0007669"/>
    <property type="project" value="UniProtKB-SubCell"/>
</dbReference>
<dbReference type="Pfam" id="PF01648">
    <property type="entry name" value="ACPS"/>
    <property type="match status" value="1"/>
</dbReference>
<name>A0A2K9N8A6_9PROT</name>
<reference evidence="2 3" key="1">
    <citation type="submission" date="2017-12" db="EMBL/GenBank/DDBJ databases">
        <title>Genomes of bacteria within cyanobacterial aggregates.</title>
        <authorList>
            <person name="Cai H."/>
        </authorList>
    </citation>
    <scope>NUCLEOTIDE SEQUENCE [LARGE SCALE GENOMIC DNA]</scope>
    <source>
        <strain evidence="2 3">TH16</strain>
    </source>
</reference>
<dbReference type="KEGG" id="ncb:C0V82_02950"/>
<comment type="cofactor">
    <cofactor evidence="1">
        <name>Mg(2+)</name>
        <dbReference type="ChEBI" id="CHEBI:18420"/>
    </cofactor>
</comment>
<evidence type="ECO:0000256" key="1">
    <source>
        <dbReference type="HAMAP-Rule" id="MF_00101"/>
    </source>
</evidence>
<dbReference type="GO" id="GO:0008897">
    <property type="term" value="F:holo-[acyl-carrier-protein] synthase activity"/>
    <property type="evidence" value="ECO:0007669"/>
    <property type="project" value="UniProtKB-UniRule"/>
</dbReference>
<dbReference type="AlphaFoldDB" id="A0A2K9N8A6"/>
<accession>A0A2K9N8A6</accession>
<dbReference type="InterPro" id="IPR037143">
    <property type="entry name" value="4-PPantetheinyl_Trfase_dom_sf"/>
</dbReference>
<keyword evidence="1" id="KW-0275">Fatty acid biosynthesis</keyword>
<dbReference type="Gene3D" id="3.90.470.20">
    <property type="entry name" value="4'-phosphopantetheinyl transferase domain"/>
    <property type="match status" value="1"/>
</dbReference>
<keyword evidence="1" id="KW-0443">Lipid metabolism</keyword>
<keyword evidence="1" id="KW-0444">Lipid biosynthesis</keyword>
<sequence length="137" mass="14633">MILGIGSDLVDIRRIQASLDRFGDRFAARVFTDAERARADATGNATVRAATYAKRFAAKEAATKALGTGYAEGVHFKDIEVLSDGKARPTLHLTGGALDRLHAMVPVGMVPRIDLSMTDELPYAQAFVVISAQPAGM</sequence>
<comment type="function">
    <text evidence="1">Transfers the 4'-phosphopantetheine moiety from coenzyme A to a Ser of acyl-carrier-protein.</text>
</comment>
<dbReference type="NCBIfam" id="TIGR00516">
    <property type="entry name" value="acpS"/>
    <property type="match status" value="1"/>
</dbReference>
<dbReference type="EC" id="2.7.8.7" evidence="1"/>
<keyword evidence="1" id="KW-0808">Transferase</keyword>
<keyword evidence="1" id="KW-0460">Magnesium</keyword>
<dbReference type="Proteomes" id="UP000234752">
    <property type="component" value="Chromosome eg_1"/>
</dbReference>
<evidence type="ECO:0000313" key="2">
    <source>
        <dbReference type="EMBL" id="AUN29314.1"/>
    </source>
</evidence>
<dbReference type="EMBL" id="CP025611">
    <property type="protein sequence ID" value="AUN29314.1"/>
    <property type="molecule type" value="Genomic_DNA"/>
</dbReference>
<dbReference type="NCBIfam" id="TIGR00556">
    <property type="entry name" value="pantethn_trn"/>
    <property type="match status" value="1"/>
</dbReference>
<proteinExistence type="inferred from homology"/>
<keyword evidence="3" id="KW-1185">Reference proteome</keyword>
<protein>
    <recommendedName>
        <fullName evidence="1">Holo-[acyl-carrier-protein] synthase</fullName>
        <shortName evidence="1">Holo-ACP synthase</shortName>
        <ecNumber evidence="1">2.7.8.7</ecNumber>
    </recommendedName>
    <alternativeName>
        <fullName evidence="1">4'-phosphopantetheinyl transferase AcpS</fullName>
    </alternativeName>
</protein>